<dbReference type="InterPro" id="IPR037210">
    <property type="entry name" value="YoaC-like_sf"/>
</dbReference>
<evidence type="ECO:0000313" key="1">
    <source>
        <dbReference type="EMBL" id="MDV2477300.1"/>
    </source>
</evidence>
<reference evidence="1 2" key="1">
    <citation type="submission" date="2019-10" db="EMBL/GenBank/DDBJ databases">
        <title>Draft Genome Assembly of Rhodococcus zopfii DSM44189.</title>
        <authorList>
            <person name="Sutton J.M."/>
            <person name="Akob D.M."/>
            <person name="Bushman T.J."/>
        </authorList>
    </citation>
    <scope>NUCLEOTIDE SEQUENCE [LARGE SCALE GENOMIC DNA]</scope>
    <source>
        <strain evidence="1 2">DSM 44189</strain>
    </source>
</reference>
<name>A0ABU3WTF7_9NOCA</name>
<evidence type="ECO:0000313" key="2">
    <source>
        <dbReference type="Proteomes" id="UP001275440"/>
    </source>
</evidence>
<organism evidence="1 2">
    <name type="scientific">Rhodococcus zopfii</name>
    <dbReference type="NCBI Taxonomy" id="43772"/>
    <lineage>
        <taxon>Bacteria</taxon>
        <taxon>Bacillati</taxon>
        <taxon>Actinomycetota</taxon>
        <taxon>Actinomycetes</taxon>
        <taxon>Mycobacteriales</taxon>
        <taxon>Nocardiaceae</taxon>
        <taxon>Rhodococcus</taxon>
    </lineage>
</organism>
<keyword evidence="2" id="KW-1185">Reference proteome</keyword>
<protein>
    <submittedName>
        <fullName evidence="1">Uncharacterized protein</fullName>
    </submittedName>
</protein>
<accession>A0ABU3WTF7</accession>
<dbReference type="EMBL" id="WBMO01000003">
    <property type="protein sequence ID" value="MDV2477300.1"/>
    <property type="molecule type" value="Genomic_DNA"/>
</dbReference>
<comment type="caution">
    <text evidence="1">The sequence shown here is derived from an EMBL/GenBank/DDBJ whole genome shotgun (WGS) entry which is preliminary data.</text>
</comment>
<proteinExistence type="predicted"/>
<sequence length="242" mass="26774">MFDHDVDYPTAVASSDDEGVAAAIEWSVRHLQDGETLSVWTFLKSNLRNCTELEKLVRRHRDVEHITGRGTTVSAGPGPVLMAWADMDDIGKLVRSSRGIRSLCVITWNEDAIRPWVTALKPDILGDGSAWEDLGADLDPVVAEALKGLTRTVNHNNTISAGFEKDQVVGVLLALRDARVPMDADAMQGWVLAHGWSDKNPARLAQYVHDINAGKRPRTRSRIRAGYIDTLRERIASEKDDV</sequence>
<gene>
    <name evidence="1" type="ORF">F8M49_21570</name>
</gene>
<dbReference type="Proteomes" id="UP001275440">
    <property type="component" value="Unassembled WGS sequence"/>
</dbReference>
<dbReference type="Gene3D" id="1.20.1290.30">
    <property type="match status" value="1"/>
</dbReference>